<accession>A0A1F8DUB0</accession>
<name>A0A1F8DUB0_9BACT</name>
<evidence type="ECO:0000313" key="2">
    <source>
        <dbReference type="EMBL" id="OGM92032.1"/>
    </source>
</evidence>
<dbReference type="AlphaFoldDB" id="A0A1F8DUB0"/>
<evidence type="ECO:0000256" key="1">
    <source>
        <dbReference type="SAM" id="Phobius"/>
    </source>
</evidence>
<organism evidence="2 3">
    <name type="scientific">Candidatus Wolfebacteria bacterium RIFCSPHIGHO2_01_FULL_48_22</name>
    <dbReference type="NCBI Taxonomy" id="1802555"/>
    <lineage>
        <taxon>Bacteria</taxon>
        <taxon>Candidatus Wolfeibacteriota</taxon>
    </lineage>
</organism>
<feature type="transmembrane region" description="Helical" evidence="1">
    <location>
        <begin position="50"/>
        <end position="68"/>
    </location>
</feature>
<comment type="caution">
    <text evidence="2">The sequence shown here is derived from an EMBL/GenBank/DDBJ whole genome shotgun (WGS) entry which is preliminary data.</text>
</comment>
<proteinExistence type="predicted"/>
<keyword evidence="1" id="KW-0812">Transmembrane</keyword>
<evidence type="ECO:0000313" key="3">
    <source>
        <dbReference type="Proteomes" id="UP000177029"/>
    </source>
</evidence>
<feature type="transmembrane region" description="Helical" evidence="1">
    <location>
        <begin position="7"/>
        <end position="30"/>
    </location>
</feature>
<reference evidence="2 3" key="1">
    <citation type="journal article" date="2016" name="Nat. Commun.">
        <title>Thousands of microbial genomes shed light on interconnected biogeochemical processes in an aquifer system.</title>
        <authorList>
            <person name="Anantharaman K."/>
            <person name="Brown C.T."/>
            <person name="Hug L.A."/>
            <person name="Sharon I."/>
            <person name="Castelle C.J."/>
            <person name="Probst A.J."/>
            <person name="Thomas B.C."/>
            <person name="Singh A."/>
            <person name="Wilkins M.J."/>
            <person name="Karaoz U."/>
            <person name="Brodie E.L."/>
            <person name="Williams K.H."/>
            <person name="Hubbard S.S."/>
            <person name="Banfield J.F."/>
        </authorList>
    </citation>
    <scope>NUCLEOTIDE SEQUENCE [LARGE SCALE GENOMIC DNA]</scope>
</reference>
<dbReference type="Proteomes" id="UP000177029">
    <property type="component" value="Unassembled WGS sequence"/>
</dbReference>
<keyword evidence="1" id="KW-1133">Transmembrane helix</keyword>
<protein>
    <submittedName>
        <fullName evidence="2">Uncharacterized protein</fullName>
    </submittedName>
</protein>
<keyword evidence="1" id="KW-0472">Membrane</keyword>
<gene>
    <name evidence="2" type="ORF">A2755_01530</name>
</gene>
<dbReference type="EMBL" id="MGIP01000004">
    <property type="protein sequence ID" value="OGM92032.1"/>
    <property type="molecule type" value="Genomic_DNA"/>
</dbReference>
<sequence length="74" mass="7972">MLQKIVAAVAVVSVTVIIVGSVVAVTHLLYLDISGFSAAEKERIMEPYSMVVAVPLFVLICTFVIFAGSRKYPV</sequence>
<dbReference type="STRING" id="1802555.A2755_01530"/>